<evidence type="ECO:0000256" key="7">
    <source>
        <dbReference type="ARBA" id="ARBA00023268"/>
    </source>
</evidence>
<proteinExistence type="inferred from homology"/>
<keyword evidence="5" id="KW-0677">Repeat</keyword>
<dbReference type="Pfam" id="PF13193">
    <property type="entry name" value="AMP-binding_C"/>
    <property type="match status" value="1"/>
</dbReference>
<dbReference type="SUPFAM" id="SSF47336">
    <property type="entry name" value="ACP-like"/>
    <property type="match status" value="2"/>
</dbReference>
<dbReference type="EMBL" id="JBHILM010000003">
    <property type="protein sequence ID" value="MFB5679963.1"/>
    <property type="molecule type" value="Genomic_DNA"/>
</dbReference>
<comment type="caution">
    <text evidence="9">The sequence shown here is derived from an EMBL/GenBank/DDBJ whole genome shotgun (WGS) entry which is preliminary data.</text>
</comment>
<dbReference type="InterPro" id="IPR006162">
    <property type="entry name" value="Ppantetheine_attach_site"/>
</dbReference>
<dbReference type="Proteomes" id="UP001580407">
    <property type="component" value="Unassembled WGS sequence"/>
</dbReference>
<dbReference type="CDD" id="cd19531">
    <property type="entry name" value="LCL_NRPS-like"/>
    <property type="match status" value="2"/>
</dbReference>
<dbReference type="NCBIfam" id="NF003417">
    <property type="entry name" value="PRK04813.1"/>
    <property type="match status" value="2"/>
</dbReference>
<dbReference type="InterPro" id="IPR023213">
    <property type="entry name" value="CAT-like_dom_sf"/>
</dbReference>
<gene>
    <name evidence="9" type="ORF">ACE3NQ_03390</name>
</gene>
<dbReference type="InterPro" id="IPR036736">
    <property type="entry name" value="ACP-like_sf"/>
</dbReference>
<dbReference type="SMART" id="SM00823">
    <property type="entry name" value="PKS_PP"/>
    <property type="match status" value="2"/>
</dbReference>
<dbReference type="Gene3D" id="3.30.559.10">
    <property type="entry name" value="Chloramphenicol acetyltransferase-like domain"/>
    <property type="match status" value="2"/>
</dbReference>
<evidence type="ECO:0000256" key="3">
    <source>
        <dbReference type="ARBA" id="ARBA00022450"/>
    </source>
</evidence>
<dbReference type="PROSITE" id="PS50075">
    <property type="entry name" value="CARRIER"/>
    <property type="match status" value="2"/>
</dbReference>
<dbReference type="SUPFAM" id="SSF56801">
    <property type="entry name" value="Acetyl-CoA synthetase-like"/>
    <property type="match status" value="2"/>
</dbReference>
<dbReference type="Gene3D" id="3.30.300.30">
    <property type="match status" value="2"/>
</dbReference>
<dbReference type="PANTHER" id="PTHR45527">
    <property type="entry name" value="NONRIBOSOMAL PEPTIDE SYNTHETASE"/>
    <property type="match status" value="1"/>
</dbReference>
<dbReference type="InterPro" id="IPR020806">
    <property type="entry name" value="PKS_PP-bd"/>
</dbReference>
<comment type="similarity">
    <text evidence="2">Belongs to the ATP-dependent AMP-binding enzyme family.</text>
</comment>
<dbReference type="NCBIfam" id="TIGR01733">
    <property type="entry name" value="AA-adenyl-dom"/>
    <property type="match status" value="2"/>
</dbReference>
<evidence type="ECO:0000256" key="4">
    <source>
        <dbReference type="ARBA" id="ARBA00022553"/>
    </source>
</evidence>
<keyword evidence="7" id="KW-0511">Multifunctional enzyme</keyword>
<keyword evidence="4" id="KW-0597">Phosphoprotein</keyword>
<dbReference type="InterPro" id="IPR045851">
    <property type="entry name" value="AMP-bd_C_sf"/>
</dbReference>
<dbReference type="Gene3D" id="2.30.38.10">
    <property type="entry name" value="Luciferase, Domain 3"/>
    <property type="match status" value="2"/>
</dbReference>
<reference evidence="9 10" key="1">
    <citation type="submission" date="2024-09" db="EMBL/GenBank/DDBJ databases">
        <authorList>
            <person name="Ruan L."/>
        </authorList>
    </citation>
    <scope>NUCLEOTIDE SEQUENCE [LARGE SCALE GENOMIC DNA]</scope>
    <source>
        <strain evidence="9 10">D33</strain>
    </source>
</reference>
<dbReference type="InterPro" id="IPR001242">
    <property type="entry name" value="Condensation_dom"/>
</dbReference>
<evidence type="ECO:0000313" key="9">
    <source>
        <dbReference type="EMBL" id="MFB5679963.1"/>
    </source>
</evidence>
<evidence type="ECO:0000256" key="6">
    <source>
        <dbReference type="ARBA" id="ARBA00023194"/>
    </source>
</evidence>
<keyword evidence="10" id="KW-1185">Reference proteome</keyword>
<dbReference type="Pfam" id="PF00550">
    <property type="entry name" value="PP-binding"/>
    <property type="match status" value="2"/>
</dbReference>
<dbReference type="Pfam" id="PF00668">
    <property type="entry name" value="Condensation"/>
    <property type="match status" value="2"/>
</dbReference>
<accession>A0ABV5B2Q7</accession>
<evidence type="ECO:0000259" key="8">
    <source>
        <dbReference type="PROSITE" id="PS50075"/>
    </source>
</evidence>
<organism evidence="9 10">
    <name type="scientific">Paenibacillus terreus</name>
    <dbReference type="NCBI Taxonomy" id="1387834"/>
    <lineage>
        <taxon>Bacteria</taxon>
        <taxon>Bacillati</taxon>
        <taxon>Bacillota</taxon>
        <taxon>Bacilli</taxon>
        <taxon>Bacillales</taxon>
        <taxon>Paenibacillaceae</taxon>
        <taxon>Paenibacillus</taxon>
    </lineage>
</organism>
<dbReference type="SUPFAM" id="SSF52777">
    <property type="entry name" value="CoA-dependent acyltransferases"/>
    <property type="match status" value="4"/>
</dbReference>
<dbReference type="InterPro" id="IPR010071">
    <property type="entry name" value="AA_adenyl_dom"/>
</dbReference>
<dbReference type="Gene3D" id="3.40.50.980">
    <property type="match status" value="4"/>
</dbReference>
<keyword evidence="3" id="KW-0596">Phosphopantetheine</keyword>
<dbReference type="Gene3D" id="3.30.559.30">
    <property type="entry name" value="Nonribosomal peptide synthetase, condensation domain"/>
    <property type="match status" value="2"/>
</dbReference>
<feature type="domain" description="Carrier" evidence="8">
    <location>
        <begin position="1008"/>
        <end position="1083"/>
    </location>
</feature>
<dbReference type="InterPro" id="IPR009081">
    <property type="entry name" value="PP-bd_ACP"/>
</dbReference>
<evidence type="ECO:0000256" key="1">
    <source>
        <dbReference type="ARBA" id="ARBA00001957"/>
    </source>
</evidence>
<dbReference type="RefSeq" id="WP_375523797.1">
    <property type="nucleotide sequence ID" value="NZ_JBHILM010000003.1"/>
</dbReference>
<dbReference type="PANTHER" id="PTHR45527:SF1">
    <property type="entry name" value="FATTY ACID SYNTHASE"/>
    <property type="match status" value="1"/>
</dbReference>
<dbReference type="PROSITE" id="PS00455">
    <property type="entry name" value="AMP_BINDING"/>
    <property type="match status" value="2"/>
</dbReference>
<dbReference type="CDD" id="cd05930">
    <property type="entry name" value="A_NRPS"/>
    <property type="match status" value="1"/>
</dbReference>
<comment type="cofactor">
    <cofactor evidence="1">
        <name>pantetheine 4'-phosphate</name>
        <dbReference type="ChEBI" id="CHEBI:47942"/>
    </cofactor>
</comment>
<dbReference type="CDD" id="cd17651">
    <property type="entry name" value="A_NRPS_VisG_like"/>
    <property type="match status" value="1"/>
</dbReference>
<dbReference type="PROSITE" id="PS00012">
    <property type="entry name" value="PHOSPHOPANTETHEINE"/>
    <property type="match status" value="2"/>
</dbReference>
<dbReference type="Pfam" id="PF00501">
    <property type="entry name" value="AMP-binding"/>
    <property type="match status" value="2"/>
</dbReference>
<name>A0ABV5B2Q7_9BACL</name>
<keyword evidence="6" id="KW-0045">Antibiotic biosynthesis</keyword>
<sequence>METGTRKSALSAAKQELFHKLLQQKGESHAVQTAIRPVSRTGHTPVSSAQKRLWFLDQLYPQNSFYNIPFLFRLQGKLNMAALLSSLQHIVSRHESLRTTFSVNDGEPVQIIHDQAECKFDVVDLKEISEKDREAAAMDLFQQEAQTPFDLSEGPLMRSILICMQPEDHIFILNIHHIVFDGWSTGVLCHELEVLYRAHTNGETSPLPALTIQYADYTYWQNEYLKESEIKRQLAYWEDRLSGELPVLQLPYDFPSPTHQTFKGKYTTFEIPSELTTALKNISRDYGATPFMAFLTIYKILLFRYTRQADLIVGTPIANRNLEELENLVGFFVNTLVIRTSVSGEMSFVDLLRQVQQETVNAYANQDVPFDMVVEAVQPERNLSGTPLFQVLFNLIDDVSLELDGLQVKSLVIDNKTSKFEMELTLVETAEGMSGGVEYSTERFKEHTITRLIEHYMLLIREIIEKPNLPISQLQFMSDEERRQLLYEWNETAVPYPDDICLHDFFVQQAQLTPDEIAVTFQDERLTYRELDHLSNGLAWKLRTYGVGPDVCVGICMNRSMEMIVAVLGVLKAGGAYVPLDPYYPQDRLIYILEDTQVPVVITQSSLTSLLGNVNTNLFLLDTIEELEASQEAPETGVGPDHILYILYTSGSTGKPKGIIMNHRPIVNLIAWQNKNLKSKHQANVLQFSTLNFDMSCHEMFSAFCNGGAVVVVDEKTRKNPERLLELIAGHQIKRLHLPYISLQQLAEAAEQMEEIEYAVTDITVSGEQLRVTPQIRNWLKKLGNCTVQNHYGPTETHVVTAYMIDDMDTVPSLPPIGKPIDNCEIYILDNHLQPVPVGVYGELYIGGICLARGYLNRDDITSDKFIPHPFSKEQNQRIYKSGDLARFLPSGDVEFLGRIDEQVKIRGFRVEPGEVEAVISAYPGIRETVVIGWKDNHTLQELAAYIVADQTIAEYELRDHMKKKLPDYMIPSIFMQIEKMPLTPSGKVSRSSLPQPKRNLAANEKVAPVTETEKSIAAIWADILGCERVGLNDHFFELGGHSLLAIKVISRIRNAFQADLPLYTIFEFPQLSDFVTQLETYLVQHESLAKESIVPVKREPYMPLSFAQERIWFFEQLRQGTSMYNISKALRIRGAFDIGALQKSCQQLIGRHEILRTNFVDVDGLPMQVIHTHRTCPMQQVNLTHGESGHQEAELKALIAKEEQRPFDLAQDPLIRTFLYRLNDDEWVLLLVMHHIIFDGWSMSVLEQDLWEIYESCKHDPAYQGEALPLQYVDYAVWQRGMLQGTLWDRQLSYWKNQLHGKLPILQLPTDRPRPMEQSYKGASIRFVMDDRLAAQARLFSQQENVSLYMTLLTAFKVLLYRYTGEQDLLVGSPMTNRNRMEWEKQIGFFINTLVIRTNVSPKLTWREVLSRVKKVAMEAFAHQDIPFEKLVQELQPERSQGFSPVFQVMFSVQNAQHDAYPTSDLHFSHYELENINSLFDLSMFVEEEREKINVTIEYAADLFEEATIERFAGHYLQLLAGMLRQPDECISQAPLLTEEERRLLEDWNHTDATYSENSSIYELFEKNAHRRSLAVAIEDGERQVTYQELHALAEEIASMLRARQAGAGMVIGIYLGRSLELVASMLGILKTGACFVPLDPEYPIDRIMWMVEDSRMPVILTHSQLTGRLPVETERIIRVDQLASGEGTDCTLDHPAVSVDQPAYVIYTSGSTGKPKGVMISQRSLADHVQSVMVDNKLNEEDRIVQFSAISFDFSIHEMFPALLAGATLVLRPKSVLDTHEFIRWLVVKRISVLYLPTAYWHLMISEWEDTDAFPPSLKLLSVGGEKASSAMYKKWRQITQGRIRWSNAYGPTETTVAATAFYDDLDPLHEEHTDIPIGRPLPNTQIYILDDLLQPVPIGVAGELYIGGTRLALGYLQQPELTAKAFITNPFRQGQRLYRTGDYVRYRPDGQVEYIGRKDSQVKIRGYRVELREIEACLEQLSGVEQALVMVREDMSASEKQLAAYVKCEDGESALDRIRREVKQYLPAYMHPSFFIALESFPVTTGGKVDRELLPKPDVYPAADPAQEMPSNETEVRLHQIWRQILQREAVGTTENFFDIGGHSLLATQVISQIRKEFAKNVPIKTIFDAPTIVELAQAVDAINPVEPDSKISIPRVSRQARDIRS</sequence>
<feature type="domain" description="Carrier" evidence="8">
    <location>
        <begin position="2072"/>
        <end position="2147"/>
    </location>
</feature>
<evidence type="ECO:0000313" key="10">
    <source>
        <dbReference type="Proteomes" id="UP001580407"/>
    </source>
</evidence>
<protein>
    <submittedName>
        <fullName evidence="9">Amino acid adenylation domain-containing protein</fullName>
    </submittedName>
</protein>
<dbReference type="Gene3D" id="1.10.1200.10">
    <property type="entry name" value="ACP-like"/>
    <property type="match status" value="2"/>
</dbReference>
<evidence type="ECO:0000256" key="5">
    <source>
        <dbReference type="ARBA" id="ARBA00022737"/>
    </source>
</evidence>
<evidence type="ECO:0000256" key="2">
    <source>
        <dbReference type="ARBA" id="ARBA00006432"/>
    </source>
</evidence>
<dbReference type="InterPro" id="IPR025110">
    <property type="entry name" value="AMP-bd_C"/>
</dbReference>
<dbReference type="InterPro" id="IPR000873">
    <property type="entry name" value="AMP-dep_synth/lig_dom"/>
</dbReference>
<dbReference type="InterPro" id="IPR020845">
    <property type="entry name" value="AMP-binding_CS"/>
</dbReference>